<dbReference type="Pfam" id="PF01814">
    <property type="entry name" value="Hemerythrin"/>
    <property type="match status" value="1"/>
</dbReference>
<accession>A0A315ESX8</accession>
<dbReference type="CDD" id="cd12108">
    <property type="entry name" value="Hr-like"/>
    <property type="match status" value="1"/>
</dbReference>
<gene>
    <name evidence="2" type="ORF">B9Z44_12615</name>
</gene>
<dbReference type="Gene3D" id="1.20.120.520">
    <property type="entry name" value="nmb1532 protein domain like"/>
    <property type="match status" value="1"/>
</dbReference>
<dbReference type="RefSeq" id="WP_108402597.1">
    <property type="nucleotide sequence ID" value="NZ_NESP01000001.1"/>
</dbReference>
<comment type="caution">
    <text evidence="2">The sequence shown here is derived from an EMBL/GenBank/DDBJ whole genome shotgun (WGS) entry which is preliminary data.</text>
</comment>
<evidence type="ECO:0000259" key="1">
    <source>
        <dbReference type="Pfam" id="PF01814"/>
    </source>
</evidence>
<dbReference type="PANTHER" id="PTHR39966">
    <property type="entry name" value="BLL2471 PROTEIN-RELATED"/>
    <property type="match status" value="1"/>
</dbReference>
<dbReference type="InterPro" id="IPR012312">
    <property type="entry name" value="Hemerythrin-like"/>
</dbReference>
<organism evidence="2 3">
    <name type="scientific">Limnohabitans curvus</name>
    <dbReference type="NCBI Taxonomy" id="323423"/>
    <lineage>
        <taxon>Bacteria</taxon>
        <taxon>Pseudomonadati</taxon>
        <taxon>Pseudomonadota</taxon>
        <taxon>Betaproteobacteria</taxon>
        <taxon>Burkholderiales</taxon>
        <taxon>Comamonadaceae</taxon>
        <taxon>Limnohabitans</taxon>
    </lineage>
</organism>
<dbReference type="GO" id="GO:0005886">
    <property type="term" value="C:plasma membrane"/>
    <property type="evidence" value="ECO:0007669"/>
    <property type="project" value="TreeGrafter"/>
</dbReference>
<dbReference type="Proteomes" id="UP000251341">
    <property type="component" value="Unassembled WGS sequence"/>
</dbReference>
<dbReference type="PANTHER" id="PTHR39966:SF1">
    <property type="entry name" value="HEMERYTHRIN-LIKE DOMAIN-CONTAINING PROTEIN"/>
    <property type="match status" value="1"/>
</dbReference>
<dbReference type="EMBL" id="NESP01000001">
    <property type="protein sequence ID" value="PUE60339.1"/>
    <property type="molecule type" value="Genomic_DNA"/>
</dbReference>
<evidence type="ECO:0000313" key="3">
    <source>
        <dbReference type="Proteomes" id="UP000251341"/>
    </source>
</evidence>
<name>A0A315ESX8_9BURK</name>
<protein>
    <recommendedName>
        <fullName evidence="1">Hemerythrin-like domain-containing protein</fullName>
    </recommendedName>
</protein>
<evidence type="ECO:0000313" key="2">
    <source>
        <dbReference type="EMBL" id="PUE60339.1"/>
    </source>
</evidence>
<dbReference type="AlphaFoldDB" id="A0A315ESX8"/>
<feature type="domain" description="Hemerythrin-like" evidence="1">
    <location>
        <begin position="6"/>
        <end position="140"/>
    </location>
</feature>
<sequence>MGHACIQVIYDEHSSISAILKSLRMMIRRGPQNEPEIFFDVMRAMLFYIDEVPEKQHHPKETAFLFPPVAQRSPQCAELIEQLEMDHEKGEASVRELQHLLLGWEILGESRRQAFEEATLKFVDFYSEHLLLEESIIIPEALWHSPKPLDTFHSAV</sequence>
<keyword evidence="3" id="KW-1185">Reference proteome</keyword>
<reference evidence="2 3" key="1">
    <citation type="submission" date="2017-04" db="EMBL/GenBank/DDBJ databases">
        <title>Unexpected and diverse lifestyles within the genus Limnohabitans.</title>
        <authorList>
            <person name="Kasalicky V."/>
            <person name="Mehrshad M."/>
            <person name="Andrei S.-A."/>
            <person name="Salcher M."/>
            <person name="Kratochvilova H."/>
            <person name="Simek K."/>
            <person name="Ghai R."/>
        </authorList>
    </citation>
    <scope>NUCLEOTIDE SEQUENCE [LARGE SCALE GENOMIC DNA]</scope>
    <source>
        <strain evidence="2 3">MWH-C5</strain>
    </source>
</reference>
<proteinExistence type="predicted"/>